<feature type="domain" description="J" evidence="9">
    <location>
        <begin position="827"/>
        <end position="892"/>
    </location>
</feature>
<keyword evidence="8" id="KW-0812">Transmembrane</keyword>
<dbReference type="GO" id="GO:0005524">
    <property type="term" value="F:ATP binding"/>
    <property type="evidence" value="ECO:0007669"/>
    <property type="project" value="InterPro"/>
</dbReference>
<evidence type="ECO:0000259" key="10">
    <source>
        <dbReference type="PROSITE" id="PS51188"/>
    </source>
</evidence>
<keyword evidence="5" id="KW-0143">Chaperone</keyword>
<dbReference type="InterPro" id="IPR036410">
    <property type="entry name" value="HSP_DnaJ_Cys-rich_dom_sf"/>
</dbReference>
<evidence type="ECO:0000313" key="12">
    <source>
        <dbReference type="Proteomes" id="UP000309340"/>
    </source>
</evidence>
<dbReference type="SMART" id="SM00271">
    <property type="entry name" value="DnaJ"/>
    <property type="match status" value="1"/>
</dbReference>
<keyword evidence="8" id="KW-0472">Membrane</keyword>
<dbReference type="InterPro" id="IPR001305">
    <property type="entry name" value="HSP_DnaJ_Cys-rich_dom"/>
</dbReference>
<feature type="transmembrane region" description="Helical" evidence="8">
    <location>
        <begin position="55"/>
        <end position="76"/>
    </location>
</feature>
<accession>A0A4U0XMA0</accession>
<keyword evidence="4 6" id="KW-0862">Zinc</keyword>
<feature type="compositionally biased region" description="Polar residues" evidence="7">
    <location>
        <begin position="746"/>
        <end position="759"/>
    </location>
</feature>
<dbReference type="InterPro" id="IPR044713">
    <property type="entry name" value="DNJA1/2-like"/>
</dbReference>
<feature type="domain" description="CR-type" evidence="10">
    <location>
        <begin position="959"/>
        <end position="1042"/>
    </location>
</feature>
<dbReference type="SUPFAM" id="SSF56300">
    <property type="entry name" value="Metallo-dependent phosphatases"/>
    <property type="match status" value="1"/>
</dbReference>
<dbReference type="Gene3D" id="2.10.230.10">
    <property type="entry name" value="Heat shock protein DnaJ, cysteine-rich domain"/>
    <property type="match status" value="1"/>
</dbReference>
<dbReference type="GO" id="GO:0051082">
    <property type="term" value="F:unfolded protein binding"/>
    <property type="evidence" value="ECO:0007669"/>
    <property type="project" value="InterPro"/>
</dbReference>
<dbReference type="PRINTS" id="PR00625">
    <property type="entry name" value="JDOMAIN"/>
</dbReference>
<dbReference type="Pfam" id="PF01556">
    <property type="entry name" value="DnaJ_C"/>
    <property type="match status" value="1"/>
</dbReference>
<feature type="region of interest" description="Disordered" evidence="7">
    <location>
        <begin position="444"/>
        <end position="469"/>
    </location>
</feature>
<evidence type="ECO:0000256" key="4">
    <source>
        <dbReference type="ARBA" id="ARBA00022833"/>
    </source>
</evidence>
<evidence type="ECO:0000256" key="6">
    <source>
        <dbReference type="PROSITE-ProRule" id="PRU00546"/>
    </source>
</evidence>
<dbReference type="PROSITE" id="PS51188">
    <property type="entry name" value="ZF_CR"/>
    <property type="match status" value="1"/>
</dbReference>
<dbReference type="SUPFAM" id="SSF46565">
    <property type="entry name" value="Chaperone J-domain"/>
    <property type="match status" value="1"/>
</dbReference>
<dbReference type="AlphaFoldDB" id="A0A4U0XMA0"/>
<feature type="zinc finger region" description="CR-type" evidence="6">
    <location>
        <begin position="959"/>
        <end position="1042"/>
    </location>
</feature>
<proteinExistence type="inferred from homology"/>
<evidence type="ECO:0008006" key="13">
    <source>
        <dbReference type="Google" id="ProtNLM"/>
    </source>
</evidence>
<name>A0A4U0XMA0_9PEZI</name>
<dbReference type="PANTHER" id="PTHR43888">
    <property type="entry name" value="DNAJ-LIKE-2, ISOFORM A-RELATED"/>
    <property type="match status" value="1"/>
</dbReference>
<dbReference type="EMBL" id="NAJQ01000113">
    <property type="protein sequence ID" value="TKA78432.1"/>
    <property type="molecule type" value="Genomic_DNA"/>
</dbReference>
<dbReference type="Proteomes" id="UP000309340">
    <property type="component" value="Unassembled WGS sequence"/>
</dbReference>
<comment type="caution">
    <text evidence="11">The sequence shown here is derived from an EMBL/GenBank/DDBJ whole genome shotgun (WGS) entry which is preliminary data.</text>
</comment>
<dbReference type="CDD" id="cd10719">
    <property type="entry name" value="DnaJ_zf"/>
    <property type="match status" value="1"/>
</dbReference>
<feature type="region of interest" description="Disordered" evidence="7">
    <location>
        <begin position="688"/>
        <end position="809"/>
    </location>
</feature>
<keyword evidence="2" id="KW-0677">Repeat</keyword>
<dbReference type="Pfam" id="PF00684">
    <property type="entry name" value="DnaJ_CXXCXGXG"/>
    <property type="match status" value="1"/>
</dbReference>
<dbReference type="InterPro" id="IPR002939">
    <property type="entry name" value="DnaJ_C"/>
</dbReference>
<dbReference type="CDD" id="cd10747">
    <property type="entry name" value="DnaJ_C"/>
    <property type="match status" value="1"/>
</dbReference>
<keyword evidence="12" id="KW-1185">Reference proteome</keyword>
<evidence type="ECO:0000256" key="3">
    <source>
        <dbReference type="ARBA" id="ARBA00022771"/>
    </source>
</evidence>
<dbReference type="InterPro" id="IPR036869">
    <property type="entry name" value="J_dom_sf"/>
</dbReference>
<dbReference type="InterPro" id="IPR001623">
    <property type="entry name" value="DnaJ_domain"/>
</dbReference>
<dbReference type="Gene3D" id="2.60.260.20">
    <property type="entry name" value="Urease metallochaperone UreE, N-terminal domain"/>
    <property type="match status" value="2"/>
</dbReference>
<evidence type="ECO:0000256" key="1">
    <source>
        <dbReference type="ARBA" id="ARBA00022723"/>
    </source>
</evidence>
<dbReference type="GO" id="GO:0009408">
    <property type="term" value="P:response to heat"/>
    <property type="evidence" value="ECO:0007669"/>
    <property type="project" value="InterPro"/>
</dbReference>
<feature type="compositionally biased region" description="Low complexity" evidence="7">
    <location>
        <begin position="709"/>
        <end position="724"/>
    </location>
</feature>
<dbReference type="InterPro" id="IPR008971">
    <property type="entry name" value="HSP40/DnaJ_pept-bd"/>
</dbReference>
<reference evidence="11 12" key="1">
    <citation type="submission" date="2017-03" db="EMBL/GenBank/DDBJ databases">
        <title>Genomes of endolithic fungi from Antarctica.</title>
        <authorList>
            <person name="Coleine C."/>
            <person name="Masonjones S."/>
            <person name="Stajich J.E."/>
        </authorList>
    </citation>
    <scope>NUCLEOTIDE SEQUENCE [LARGE SCALE GENOMIC DNA]</scope>
    <source>
        <strain evidence="11 12">CCFEE 5184</strain>
    </source>
</reference>
<dbReference type="Gene3D" id="1.10.287.110">
    <property type="entry name" value="DnaJ domain"/>
    <property type="match status" value="1"/>
</dbReference>
<evidence type="ECO:0000256" key="8">
    <source>
        <dbReference type="SAM" id="Phobius"/>
    </source>
</evidence>
<dbReference type="SUPFAM" id="SSF57938">
    <property type="entry name" value="DnaJ/Hsp40 cysteine-rich domain"/>
    <property type="match status" value="1"/>
</dbReference>
<dbReference type="FunFam" id="2.10.230.10:FF:000001">
    <property type="entry name" value="DnaJ subfamily A member 2"/>
    <property type="match status" value="1"/>
</dbReference>
<dbReference type="GO" id="GO:0030544">
    <property type="term" value="F:Hsp70 protein binding"/>
    <property type="evidence" value="ECO:0007669"/>
    <property type="project" value="InterPro"/>
</dbReference>
<dbReference type="FunFam" id="1.10.287.110:FF:000041">
    <property type="entry name" value="Chaperone protein DNAj, putative"/>
    <property type="match status" value="1"/>
</dbReference>
<dbReference type="FunFam" id="2.60.260.20:FF:000024">
    <property type="entry name" value="Mitochondrial protein import protein MAS5"/>
    <property type="match status" value="1"/>
</dbReference>
<feature type="region of interest" description="Disordered" evidence="7">
    <location>
        <begin position="1195"/>
        <end position="1249"/>
    </location>
</feature>
<dbReference type="STRING" id="329884.A0A4U0XMA0"/>
<evidence type="ECO:0000313" key="11">
    <source>
        <dbReference type="EMBL" id="TKA78432.1"/>
    </source>
</evidence>
<evidence type="ECO:0000256" key="7">
    <source>
        <dbReference type="SAM" id="MobiDB-lite"/>
    </source>
</evidence>
<feature type="compositionally biased region" description="Basic and acidic residues" evidence="7">
    <location>
        <begin position="445"/>
        <end position="455"/>
    </location>
</feature>
<dbReference type="OrthoDB" id="5977743at2759"/>
<dbReference type="Pfam" id="PF00226">
    <property type="entry name" value="DnaJ"/>
    <property type="match status" value="1"/>
</dbReference>
<dbReference type="SUPFAM" id="SSF49493">
    <property type="entry name" value="HSP40/DnaJ peptide-binding domain"/>
    <property type="match status" value="2"/>
</dbReference>
<dbReference type="InterPro" id="IPR029052">
    <property type="entry name" value="Metallo-depent_PP-like"/>
</dbReference>
<sequence length="1249" mass="138739">MLLPPEMQPSNILEPCDHDDGKEQEELETILGIRMMHFRHVALQQHRRLARRYPLLRRFSIVTTLLTLLWIYALYWGERTTFAKHIDACAWGKWEKWPAGATPHHLVFIADPQLVDPHTYPGRPWPLSSLTETNTDLYMGRNYRLINSNLDPDSIVFLGDLFDGGREWATSRAIPLKTHQRKILEAIGVLSKDAKTPQRDEGERFEEVEKEGKKLFVLSGDREQKAPAKRSIDSYNKALSMPHEHHIDKKDHWLTPDGRDLKDFVPGENGRWSAWGQKQWETDFARFGRIFFDTDQLYPHSGRELFAAYDVAKDEVSIENGARNVTGQQYATSGGKQRRVIASLPGNHDVGFGMGVQLPVRDRFHVRFGETDRIDVIGNHTFISVDTPSLSASGQFLPEGGETRPGKAAELEHIWQPTSHFLENIRMPAGKAVSDALRQYYPAEDSVRGHNHTVDDAYDPSNQPSSKDLEDEAFKPKSQLPVILLTHVPLYRDPDTDCGNFRERGRAIRVAAGYQYQNVVTRSLSNALINYVSAAGPIAHVFSGDDHDYCDISHRYNIIKTSQASNDGGAKGASLRNVREITVKSFSWAMGVRRPGFQLVSLWNPVDEKGETVGTPLPTVQSHLCLLPDQLSIFLDYALVLGVTVVVLLLRAVAVGLRYKPDADEEDNPDGPGAKLVLPRYQPKANGTANGFAIPASNGSKSKGRHRASSTSLSSNHNNNNANLGVQRSYNARTRSVSPALGAYPSNESPYGLPNSQEHTGPLIDKAGYYPQVRWEDPADDDSDEESHVGELDGADDDSQAKWKRRRRTPGKVRKAVEEFFMVKDTTYYDTLGVSPSVDDNDLKKAYKKLAMKWHPDKHGGSEEAKTKFQEISAAFEVLAEPEKRQAYDQYGKEGLEQGGGMGGGMNAEDIFSQFFGGGGGGFGGMFGGGMGGMRQQGPKQARTIHHVHKVSLEDIYRGKVSKLALQKSVICPKCDGRGGKEGAVKTCAGCNGAGMKTMMRQMGPMIQRFQTVCPDCNGEGETVREKDKCKQCMGKKTIIERKVLHVHVDRGVQSGTKLNFAGEGDQMPGVAPGDVQFEIEQKPHTRFQRKGDDLFYHAEIDLLTALAGGAIYVEHLDERWLTVEIMPGEIISPGEVKVIRGQGMPSYRHHDFGNLYIQFEVKFPERINGPNDAEGYPTAMTTQQIQALESVLPPRQPQNIPPADAMTEDYSLEKVDPMQEGGRARGALGEDDEEGMGAGGERVQCASQ</sequence>
<protein>
    <recommendedName>
        <fullName evidence="13">J domain-containing protein</fullName>
    </recommendedName>
</protein>
<dbReference type="PROSITE" id="PS50076">
    <property type="entry name" value="DNAJ_2"/>
    <property type="match status" value="1"/>
</dbReference>
<dbReference type="CDD" id="cd06257">
    <property type="entry name" value="DnaJ"/>
    <property type="match status" value="1"/>
</dbReference>
<dbReference type="GO" id="GO:0006457">
    <property type="term" value="P:protein folding"/>
    <property type="evidence" value="ECO:0007669"/>
    <property type="project" value="InterPro"/>
</dbReference>
<evidence type="ECO:0000256" key="2">
    <source>
        <dbReference type="ARBA" id="ARBA00022737"/>
    </source>
</evidence>
<dbReference type="HAMAP" id="MF_01152">
    <property type="entry name" value="DnaJ"/>
    <property type="match status" value="1"/>
</dbReference>
<evidence type="ECO:0000259" key="9">
    <source>
        <dbReference type="PROSITE" id="PS50076"/>
    </source>
</evidence>
<organism evidence="11 12">
    <name type="scientific">Friedmanniomyces simplex</name>
    <dbReference type="NCBI Taxonomy" id="329884"/>
    <lineage>
        <taxon>Eukaryota</taxon>
        <taxon>Fungi</taxon>
        <taxon>Dikarya</taxon>
        <taxon>Ascomycota</taxon>
        <taxon>Pezizomycotina</taxon>
        <taxon>Dothideomycetes</taxon>
        <taxon>Dothideomycetidae</taxon>
        <taxon>Mycosphaerellales</taxon>
        <taxon>Teratosphaeriaceae</taxon>
        <taxon>Friedmanniomyces</taxon>
    </lineage>
</organism>
<evidence type="ECO:0000256" key="5">
    <source>
        <dbReference type="ARBA" id="ARBA00023186"/>
    </source>
</evidence>
<keyword evidence="8" id="KW-1133">Transmembrane helix</keyword>
<keyword evidence="1 6" id="KW-0479">Metal-binding</keyword>
<keyword evidence="3 6" id="KW-0863">Zinc-finger</keyword>
<dbReference type="InterPro" id="IPR012724">
    <property type="entry name" value="DnaJ"/>
</dbReference>
<dbReference type="GO" id="GO:0008270">
    <property type="term" value="F:zinc ion binding"/>
    <property type="evidence" value="ECO:0007669"/>
    <property type="project" value="UniProtKB-KW"/>
</dbReference>
<feature type="compositionally biased region" description="Polar residues" evidence="7">
    <location>
        <begin position="726"/>
        <end position="737"/>
    </location>
</feature>
<gene>
    <name evidence="11" type="ORF">B0A55_03063</name>
</gene>